<dbReference type="InterPro" id="IPR046357">
    <property type="entry name" value="PPIase_dom_sf"/>
</dbReference>
<name>A0A5K7YI06_9BACT</name>
<keyword evidence="3" id="KW-1185">Reference proteome</keyword>
<feature type="domain" description="Methyltransferase type 11" evidence="1">
    <location>
        <begin position="266"/>
        <end position="317"/>
    </location>
</feature>
<dbReference type="InterPro" id="IPR013216">
    <property type="entry name" value="Methyltransf_11"/>
</dbReference>
<dbReference type="CDD" id="cd02440">
    <property type="entry name" value="AdoMet_MTases"/>
    <property type="match status" value="1"/>
</dbReference>
<dbReference type="Gene3D" id="3.10.50.40">
    <property type="match status" value="1"/>
</dbReference>
<evidence type="ECO:0000259" key="1">
    <source>
        <dbReference type="Pfam" id="PF08241"/>
    </source>
</evidence>
<dbReference type="PANTHER" id="PTHR43036:SF2">
    <property type="entry name" value="OS04G0481300 PROTEIN"/>
    <property type="match status" value="1"/>
</dbReference>
<dbReference type="AlphaFoldDB" id="A0A5K7YI06"/>
<accession>A0A5K7YI06</accession>
<sequence length="394" mass="44765">METINIDSVADIVFQLKWKSEYADHREYYAARGINLWRDWLPDRVRRSLTGMHAWEQASVDFSAGDLFGSNGGPLKIDRRRFSMDPRAGRFYPRGRLSGLPGVFPQNMQPFRCVGVNNGHMDIDMAHPLATYPLSLSMTTGQISDKDNERGGSSVDWVGLLTEGPGMQARWQSTPTDFFDSDAFTRRNEQTDGRFYSKPRLVHHLDETAREMVADVYKRFVGDGMHVLDLMSSWATHLPSTVKPGSVSGLGMNRTELEQNPRLTDSQIRDLNIDPQLPYRNASFDVAICSVSVEYLTRPLEVFSEVARVLKPGGTFAVTFSNRWFPPKVVRVWEKIHEFERMGLVMEYFIRSGAFDNLGTYSMRGLPRPKNDKYAGELLLSDPVYAVWGTRKSA</sequence>
<proteinExistence type="predicted"/>
<dbReference type="InterPro" id="IPR029063">
    <property type="entry name" value="SAM-dependent_MTases_sf"/>
</dbReference>
<dbReference type="GO" id="GO:0003755">
    <property type="term" value="F:peptidyl-prolyl cis-trans isomerase activity"/>
    <property type="evidence" value="ECO:0007669"/>
    <property type="project" value="InterPro"/>
</dbReference>
<evidence type="ECO:0000313" key="2">
    <source>
        <dbReference type="EMBL" id="BBO69302.1"/>
    </source>
</evidence>
<organism evidence="2 3">
    <name type="scientific">Desulfosarcina alkanivorans</name>
    <dbReference type="NCBI Taxonomy" id="571177"/>
    <lineage>
        <taxon>Bacteria</taxon>
        <taxon>Pseudomonadati</taxon>
        <taxon>Thermodesulfobacteriota</taxon>
        <taxon>Desulfobacteria</taxon>
        <taxon>Desulfobacterales</taxon>
        <taxon>Desulfosarcinaceae</taxon>
        <taxon>Desulfosarcina</taxon>
    </lineage>
</organism>
<dbReference type="Pfam" id="PF08241">
    <property type="entry name" value="Methyltransf_11"/>
    <property type="match status" value="1"/>
</dbReference>
<dbReference type="KEGG" id="dalk:DSCA_32320"/>
<dbReference type="PANTHER" id="PTHR43036">
    <property type="entry name" value="OSJNBB0011N17.9 PROTEIN"/>
    <property type="match status" value="1"/>
</dbReference>
<reference evidence="2 3" key="1">
    <citation type="submission" date="2019-11" db="EMBL/GenBank/DDBJ databases">
        <title>Comparative genomics of hydrocarbon-degrading Desulfosarcina strains.</title>
        <authorList>
            <person name="Watanabe M."/>
            <person name="Kojima H."/>
            <person name="Fukui M."/>
        </authorList>
    </citation>
    <scope>NUCLEOTIDE SEQUENCE [LARGE SCALE GENOMIC DNA]</scope>
    <source>
        <strain evidence="2 3">PL12</strain>
    </source>
</reference>
<evidence type="ECO:0000313" key="3">
    <source>
        <dbReference type="Proteomes" id="UP000427906"/>
    </source>
</evidence>
<protein>
    <recommendedName>
        <fullName evidence="1">Methyltransferase type 11 domain-containing protein</fullName>
    </recommendedName>
</protein>
<dbReference type="Gene3D" id="3.40.50.150">
    <property type="entry name" value="Vaccinia Virus protein VP39"/>
    <property type="match status" value="1"/>
</dbReference>
<dbReference type="GO" id="GO:0008757">
    <property type="term" value="F:S-adenosylmethionine-dependent methyltransferase activity"/>
    <property type="evidence" value="ECO:0007669"/>
    <property type="project" value="InterPro"/>
</dbReference>
<dbReference type="SUPFAM" id="SSF53335">
    <property type="entry name" value="S-adenosyl-L-methionine-dependent methyltransferases"/>
    <property type="match status" value="1"/>
</dbReference>
<dbReference type="Proteomes" id="UP000427906">
    <property type="component" value="Chromosome"/>
</dbReference>
<gene>
    <name evidence="2" type="ORF">DSCA_32320</name>
</gene>
<dbReference type="RefSeq" id="WP_167527801.1">
    <property type="nucleotide sequence ID" value="NZ_AP021874.1"/>
</dbReference>
<dbReference type="EMBL" id="AP021874">
    <property type="protein sequence ID" value="BBO69302.1"/>
    <property type="molecule type" value="Genomic_DNA"/>
</dbReference>